<gene>
    <name evidence="1" type="ORF">HMPREF0973_00355</name>
</gene>
<dbReference type="EMBL" id="ACVA01000013">
    <property type="protein sequence ID" value="EEX19414.1"/>
    <property type="molecule type" value="Genomic_DNA"/>
</dbReference>
<reference evidence="1 2" key="1">
    <citation type="submission" date="2009-09" db="EMBL/GenBank/DDBJ databases">
        <authorList>
            <person name="Weinstock G."/>
            <person name="Sodergren E."/>
            <person name="Clifton S."/>
            <person name="Fulton L."/>
            <person name="Fulton B."/>
            <person name="Courtney L."/>
            <person name="Fronick C."/>
            <person name="Harrison M."/>
            <person name="Strong C."/>
            <person name="Farmer C."/>
            <person name="Delahaunty K."/>
            <person name="Markovic C."/>
            <person name="Hall O."/>
            <person name="Minx P."/>
            <person name="Tomlinson C."/>
            <person name="Mitreva M."/>
            <person name="Nelson J."/>
            <person name="Hou S."/>
            <person name="Wollam A."/>
            <person name="Pepin K.H."/>
            <person name="Johnson M."/>
            <person name="Bhonagiri V."/>
            <person name="Nash W.E."/>
            <person name="Warren W."/>
            <person name="Chinwalla A."/>
            <person name="Mardis E.R."/>
            <person name="Wilson R.K."/>
        </authorList>
    </citation>
    <scope>NUCLEOTIDE SEQUENCE [LARGE SCALE GENOMIC DNA]</scope>
    <source>
        <strain evidence="1 2">F0319</strain>
    </source>
</reference>
<comment type="caution">
    <text evidence="1">The sequence shown here is derived from an EMBL/GenBank/DDBJ whole genome shotgun (WGS) entry which is preliminary data.</text>
</comment>
<keyword evidence="2" id="KW-1185">Reference proteome</keyword>
<protein>
    <submittedName>
        <fullName evidence="1">Uncharacterized protein</fullName>
    </submittedName>
</protein>
<organism evidence="1 2">
    <name type="scientific">Prevotella veroralis F0319</name>
    <dbReference type="NCBI Taxonomy" id="649761"/>
    <lineage>
        <taxon>Bacteria</taxon>
        <taxon>Pseudomonadati</taxon>
        <taxon>Bacteroidota</taxon>
        <taxon>Bacteroidia</taxon>
        <taxon>Bacteroidales</taxon>
        <taxon>Prevotellaceae</taxon>
        <taxon>Prevotella</taxon>
    </lineage>
</organism>
<evidence type="ECO:0000313" key="2">
    <source>
        <dbReference type="Proteomes" id="UP000003327"/>
    </source>
</evidence>
<dbReference type="Proteomes" id="UP000003327">
    <property type="component" value="Unassembled WGS sequence"/>
</dbReference>
<dbReference type="AlphaFoldDB" id="C9ML80"/>
<accession>C9ML80</accession>
<sequence>MKKASLHYEETPSSNEEEAFLNYAMASDPVHAHDPLGTLYSH</sequence>
<evidence type="ECO:0000313" key="1">
    <source>
        <dbReference type="EMBL" id="EEX19414.1"/>
    </source>
</evidence>
<dbReference type="HOGENOM" id="CLU_3256037_0_0_10"/>
<proteinExistence type="predicted"/>
<name>C9ML80_9BACT</name>